<proteinExistence type="predicted"/>
<feature type="transmembrane region" description="Helical" evidence="1">
    <location>
        <begin position="6"/>
        <end position="25"/>
    </location>
</feature>
<dbReference type="Pfam" id="PF09697">
    <property type="entry name" value="Porph_ging"/>
    <property type="match status" value="1"/>
</dbReference>
<accession>A0ABX9X437</accession>
<dbReference type="NCBIfam" id="TIGR01200">
    <property type="entry name" value="GLPGLI"/>
    <property type="match status" value="1"/>
</dbReference>
<comment type="caution">
    <text evidence="2">The sequence shown here is derived from an EMBL/GenBank/DDBJ whole genome shotgun (WGS) entry which is preliminary data.</text>
</comment>
<evidence type="ECO:0000313" key="2">
    <source>
        <dbReference type="EMBL" id="ROH90552.1"/>
    </source>
</evidence>
<gene>
    <name evidence="2" type="ORF">EGI15_18000</name>
</gene>
<keyword evidence="1" id="KW-1133">Transmembrane helix</keyword>
<dbReference type="InterPro" id="IPR005901">
    <property type="entry name" value="GLPGLI"/>
</dbReference>
<name>A0ABX9X437_9FLAO</name>
<evidence type="ECO:0000256" key="1">
    <source>
        <dbReference type="SAM" id="Phobius"/>
    </source>
</evidence>
<keyword evidence="1" id="KW-0812">Transmembrane</keyword>
<sequence>MINKSILSKVVSIIFLLGSFSIYFGQNYQIIYEVRFKPLKQSDSFAKEYMALKIINGQSIFYNLNKEKIDSLVKENNFKDVAFVTSSFLRFKIFKDLSKNHYIIGGNFNQFNYWYKENNIKYYNIKKFGKYNDYISYEAFANFGKREWKLLYTHDIPINDGPYVFSGLPGLVIKAESLDKDYCFELIEIKKLNEQSEITNNKENIRKEKLVKDINDFMNDPAAHHINFKNDLGDSFNYEFKGIKDKNYEATNEYLQKIINQFNNYPDKDVPIITF</sequence>
<protein>
    <submittedName>
        <fullName evidence="2">GLPGLI family protein</fullName>
    </submittedName>
</protein>
<keyword evidence="1" id="KW-0472">Membrane</keyword>
<keyword evidence="3" id="KW-1185">Reference proteome</keyword>
<organism evidence="2 3">
    <name type="scientific">Chryseobacterium cucumeris</name>
    <dbReference type="NCBI Taxonomy" id="1813611"/>
    <lineage>
        <taxon>Bacteria</taxon>
        <taxon>Pseudomonadati</taxon>
        <taxon>Bacteroidota</taxon>
        <taxon>Flavobacteriia</taxon>
        <taxon>Flavobacteriales</taxon>
        <taxon>Weeksellaceae</taxon>
        <taxon>Chryseobacterium group</taxon>
        <taxon>Chryseobacterium</taxon>
    </lineage>
</organism>
<reference evidence="2 3" key="1">
    <citation type="submission" date="2018-11" db="EMBL/GenBank/DDBJ databases">
        <title>Proposal to divide the Flavobacteriaceae and reorganize its genera based on Amino Acid Identity values calculated from whole genome sequences.</title>
        <authorList>
            <person name="Nicholson A.C."/>
            <person name="Gulvik C.A."/>
            <person name="Whitney A.M."/>
            <person name="Humrighouse B.W."/>
            <person name="Bell M."/>
            <person name="Holmes B."/>
            <person name="Steigerwalt A."/>
            <person name="Villarma A."/>
            <person name="Sheth M."/>
            <person name="Batra D."/>
            <person name="Pryor J."/>
            <person name="Bernardet J.-F."/>
            <person name="Hugo C."/>
            <person name="Kampfer P."/>
            <person name="Newman J."/>
            <person name="Mcquiston J.R."/>
        </authorList>
    </citation>
    <scope>NUCLEOTIDE SEQUENCE [LARGE SCALE GENOMIC DNA]</scope>
    <source>
        <strain evidence="2 3">G0235</strain>
    </source>
</reference>
<dbReference type="Proteomes" id="UP000281899">
    <property type="component" value="Unassembled WGS sequence"/>
</dbReference>
<evidence type="ECO:0000313" key="3">
    <source>
        <dbReference type="Proteomes" id="UP000281899"/>
    </source>
</evidence>
<dbReference type="EMBL" id="RJTW01000007">
    <property type="protein sequence ID" value="ROH90552.1"/>
    <property type="molecule type" value="Genomic_DNA"/>
</dbReference>